<feature type="transmembrane region" description="Helical" evidence="2">
    <location>
        <begin position="218"/>
        <end position="238"/>
    </location>
</feature>
<evidence type="ECO:0000313" key="3">
    <source>
        <dbReference type="EMBL" id="GGK86947.1"/>
    </source>
</evidence>
<reference evidence="3" key="2">
    <citation type="submission" date="2020-09" db="EMBL/GenBank/DDBJ databases">
        <authorList>
            <person name="Sun Q."/>
            <person name="Ohkuma M."/>
        </authorList>
    </citation>
    <scope>NUCLEOTIDE SEQUENCE</scope>
    <source>
        <strain evidence="3">JCM 3035</strain>
    </source>
</reference>
<dbReference type="Pfam" id="PF03806">
    <property type="entry name" value="ABG_transport"/>
    <property type="match status" value="1"/>
</dbReference>
<dbReference type="InterPro" id="IPR004697">
    <property type="entry name" value="AbgT"/>
</dbReference>
<dbReference type="RefSeq" id="WP_246568177.1">
    <property type="nucleotide sequence ID" value="NZ_BMPQ01000015.1"/>
</dbReference>
<feature type="transmembrane region" description="Helical" evidence="2">
    <location>
        <begin position="398"/>
        <end position="419"/>
    </location>
</feature>
<feature type="transmembrane region" description="Helical" evidence="2">
    <location>
        <begin position="490"/>
        <end position="511"/>
    </location>
</feature>
<dbReference type="PANTHER" id="PTHR30282">
    <property type="entry name" value="P-AMINOBENZOYL GLUTAMATE TRANSPORTER"/>
    <property type="match status" value="1"/>
</dbReference>
<keyword evidence="2" id="KW-0812">Transmembrane</keyword>
<protein>
    <submittedName>
        <fullName evidence="3">p-aminobenzoyl-glutamate transporter</fullName>
    </submittedName>
</protein>
<feature type="transmembrane region" description="Helical" evidence="2">
    <location>
        <begin position="90"/>
        <end position="109"/>
    </location>
</feature>
<dbReference type="EMBL" id="BMPQ01000015">
    <property type="protein sequence ID" value="GGK86947.1"/>
    <property type="molecule type" value="Genomic_DNA"/>
</dbReference>
<sequence length="524" mass="54602">MQDTLTPPAPTPGNSRLDRLMGALERLGNRLPHPFYLFGVLFVVLAVTSTVLAWTDAGVTVPGSDERLAIKGLLTGEGISWLLENALTNFTGFPPLGTVLLMMMAVGVAERTGLLETAVKATIARAPARLLPYVVAFVACQGHVMSDIAILVIPPLAALAFRAAGRNPVAGLVGAFACVCAGYSAGFTVGALDALYAGITEKVAAALPMGQEAPTHLLVNYFFTASASVVLALIGGFLTARVLEPRLPAPTGDGSSGDGSSGDEESLTTEISKEQRRGLLLSAAAVGVYTAVVLVAWLLPGSPLRGEGGALIPSPVLSGIVPLLFGAFVIAGVVYGVAARTVTHKNDVPKMMGESITSMSGYIVLILVIAQFIAVFNWSNVGTLLAVKCAALLESAGLTGFLALVLFVLVVTVLNMLISSGSALWSLMAPVFVPTFMLIGMSPALTLAAFRIADSATQMITPLNPYLFLSLALMRRYEPGAQLGTLMSRLAIYVVPFLVAWLAVLGIFYVFDLPLGPGAGIEMP</sequence>
<accession>A0A917R3K2</accession>
<proteinExistence type="predicted"/>
<dbReference type="Proteomes" id="UP000637788">
    <property type="component" value="Unassembled WGS sequence"/>
</dbReference>
<feature type="region of interest" description="Disordered" evidence="1">
    <location>
        <begin position="248"/>
        <end position="268"/>
    </location>
</feature>
<dbReference type="GO" id="GO:0015558">
    <property type="term" value="F:secondary active p-aminobenzoyl-glutamate transmembrane transporter activity"/>
    <property type="evidence" value="ECO:0007669"/>
    <property type="project" value="InterPro"/>
</dbReference>
<name>A0A917R3K2_9ACTN</name>
<evidence type="ECO:0000256" key="1">
    <source>
        <dbReference type="SAM" id="MobiDB-lite"/>
    </source>
</evidence>
<dbReference type="GO" id="GO:1902604">
    <property type="term" value="P:p-aminobenzoyl-glutamate transmembrane transport"/>
    <property type="evidence" value="ECO:0007669"/>
    <property type="project" value="InterPro"/>
</dbReference>
<keyword evidence="4" id="KW-1185">Reference proteome</keyword>
<comment type="caution">
    <text evidence="3">The sequence shown here is derived from an EMBL/GenBank/DDBJ whole genome shotgun (WGS) entry which is preliminary data.</text>
</comment>
<dbReference type="PANTHER" id="PTHR30282:SF0">
    <property type="entry name" value="P-AMINOBENZOYL-GLUTAMATE TRANSPORT PROTEIN"/>
    <property type="match status" value="1"/>
</dbReference>
<feature type="transmembrane region" description="Helical" evidence="2">
    <location>
        <begin position="35"/>
        <end position="54"/>
    </location>
</feature>
<dbReference type="AlphaFoldDB" id="A0A917R3K2"/>
<keyword evidence="2" id="KW-1133">Transmembrane helix</keyword>
<feature type="transmembrane region" description="Helical" evidence="2">
    <location>
        <begin position="319"/>
        <end position="338"/>
    </location>
</feature>
<evidence type="ECO:0000256" key="2">
    <source>
        <dbReference type="SAM" id="Phobius"/>
    </source>
</evidence>
<feature type="transmembrane region" description="Helical" evidence="2">
    <location>
        <begin position="459"/>
        <end position="478"/>
    </location>
</feature>
<gene>
    <name evidence="3" type="ORF">GCM10010094_55160</name>
</gene>
<feature type="transmembrane region" description="Helical" evidence="2">
    <location>
        <begin position="279"/>
        <end position="299"/>
    </location>
</feature>
<reference evidence="3" key="1">
    <citation type="journal article" date="2014" name="Int. J. Syst. Evol. Microbiol.">
        <title>Complete genome sequence of Corynebacterium casei LMG S-19264T (=DSM 44701T), isolated from a smear-ripened cheese.</title>
        <authorList>
            <consortium name="US DOE Joint Genome Institute (JGI-PGF)"/>
            <person name="Walter F."/>
            <person name="Albersmeier A."/>
            <person name="Kalinowski J."/>
            <person name="Ruckert C."/>
        </authorList>
    </citation>
    <scope>NUCLEOTIDE SEQUENCE</scope>
    <source>
        <strain evidence="3">JCM 3035</strain>
    </source>
</reference>
<keyword evidence="2" id="KW-0472">Membrane</keyword>
<feature type="transmembrane region" description="Helical" evidence="2">
    <location>
        <begin position="431"/>
        <end position="453"/>
    </location>
</feature>
<organism evidence="3 4">
    <name type="scientific">Streptomyces flaveus</name>
    <dbReference type="NCBI Taxonomy" id="66370"/>
    <lineage>
        <taxon>Bacteria</taxon>
        <taxon>Bacillati</taxon>
        <taxon>Actinomycetota</taxon>
        <taxon>Actinomycetes</taxon>
        <taxon>Kitasatosporales</taxon>
        <taxon>Streptomycetaceae</taxon>
        <taxon>Streptomyces</taxon>
        <taxon>Streptomyces aurantiacus group</taxon>
    </lineage>
</organism>
<evidence type="ECO:0000313" key="4">
    <source>
        <dbReference type="Proteomes" id="UP000637788"/>
    </source>
</evidence>
<feature type="transmembrane region" description="Helical" evidence="2">
    <location>
        <begin position="359"/>
        <end position="378"/>
    </location>
</feature>